<feature type="region of interest" description="Disordered" evidence="1">
    <location>
        <begin position="72"/>
        <end position="105"/>
    </location>
</feature>
<accession>A0A0W4ZES5</accession>
<evidence type="ECO:0000313" key="2">
    <source>
        <dbReference type="EMBL" id="KTW26850.1"/>
    </source>
</evidence>
<evidence type="ECO:0000256" key="1">
    <source>
        <dbReference type="SAM" id="MobiDB-lite"/>
    </source>
</evidence>
<protein>
    <submittedName>
        <fullName evidence="2">Uncharacterized protein</fullName>
    </submittedName>
</protein>
<gene>
    <name evidence="2" type="ORF">T551_03312</name>
</gene>
<dbReference type="RefSeq" id="XP_018228181.1">
    <property type="nucleotide sequence ID" value="XM_018375575.1"/>
</dbReference>
<feature type="compositionally biased region" description="Basic and acidic residues" evidence="1">
    <location>
        <begin position="72"/>
        <end position="81"/>
    </location>
</feature>
<dbReference type="EMBL" id="LFWA01000016">
    <property type="protein sequence ID" value="KTW26850.1"/>
    <property type="molecule type" value="Genomic_DNA"/>
</dbReference>
<evidence type="ECO:0000313" key="3">
    <source>
        <dbReference type="Proteomes" id="UP000053447"/>
    </source>
</evidence>
<organism evidence="2 3">
    <name type="scientific">Pneumocystis jirovecii (strain RU7)</name>
    <name type="common">Human pneumocystis pneumonia agent</name>
    <dbReference type="NCBI Taxonomy" id="1408657"/>
    <lineage>
        <taxon>Eukaryota</taxon>
        <taxon>Fungi</taxon>
        <taxon>Dikarya</taxon>
        <taxon>Ascomycota</taxon>
        <taxon>Taphrinomycotina</taxon>
        <taxon>Pneumocystomycetes</taxon>
        <taxon>Pneumocystaceae</taxon>
        <taxon>Pneumocystis</taxon>
    </lineage>
</organism>
<keyword evidence="3" id="KW-1185">Reference proteome</keyword>
<dbReference type="Proteomes" id="UP000053447">
    <property type="component" value="Unassembled WGS sequence"/>
</dbReference>
<sequence length="105" mass="12241">MSRDLGWEVDERFLAEEGEEKEGKSMSRHFSKNITMKNNGCERVNVGGKNTQKGSNRDEICIDRIRRSVWDQKQGRVKGDNDINQGKKQHTRYQDETSNEKNYSC</sequence>
<proteinExistence type="predicted"/>
<dbReference type="AlphaFoldDB" id="A0A0W4ZES5"/>
<dbReference type="VEuPathDB" id="FungiDB:T551_03312"/>
<name>A0A0W4ZES5_PNEJ7</name>
<reference evidence="3" key="1">
    <citation type="journal article" date="2016" name="Nat. Commun.">
        <title>Genome analysis of three Pneumocystis species reveals adaptation mechanisms to life exclusively in mammalian hosts.</title>
        <authorList>
            <person name="Ma L."/>
            <person name="Chen Z."/>
            <person name="Huang D.W."/>
            <person name="Kutty G."/>
            <person name="Ishihara M."/>
            <person name="Wang H."/>
            <person name="Abouelleil A."/>
            <person name="Bishop L."/>
            <person name="Davey E."/>
            <person name="Deng R."/>
            <person name="Deng X."/>
            <person name="Fan L."/>
            <person name="Fantoni G."/>
            <person name="Fitzgerald M."/>
            <person name="Gogineni E."/>
            <person name="Goldberg J.M."/>
            <person name="Handley G."/>
            <person name="Hu X."/>
            <person name="Huber C."/>
            <person name="Jiao X."/>
            <person name="Jones K."/>
            <person name="Levin J.Z."/>
            <person name="Liu Y."/>
            <person name="Macdonald P."/>
            <person name="Melnikov A."/>
            <person name="Raley C."/>
            <person name="Sassi M."/>
            <person name="Sherman B.T."/>
            <person name="Song X."/>
            <person name="Sykes S."/>
            <person name="Tran B."/>
            <person name="Walsh L."/>
            <person name="Xia Y."/>
            <person name="Yang J."/>
            <person name="Young S."/>
            <person name="Zeng Q."/>
            <person name="Zheng X."/>
            <person name="Stephens R."/>
            <person name="Nusbaum C."/>
            <person name="Birren B.W."/>
            <person name="Azadi P."/>
            <person name="Lempicki R.A."/>
            <person name="Cuomo C.A."/>
            <person name="Kovacs J.A."/>
        </authorList>
    </citation>
    <scope>NUCLEOTIDE SEQUENCE [LARGE SCALE GENOMIC DNA]</scope>
    <source>
        <strain evidence="3">RU7</strain>
    </source>
</reference>
<comment type="caution">
    <text evidence="2">The sequence shown here is derived from an EMBL/GenBank/DDBJ whole genome shotgun (WGS) entry which is preliminary data.</text>
</comment>
<dbReference type="GeneID" id="28941830"/>